<evidence type="ECO:0000259" key="3">
    <source>
        <dbReference type="Pfam" id="PF24883"/>
    </source>
</evidence>
<keyword evidence="5" id="KW-1185">Reference proteome</keyword>
<protein>
    <recommendedName>
        <fullName evidence="3">Nephrocystin 3-like N-terminal domain-containing protein</fullName>
    </recommendedName>
</protein>
<feature type="compositionally biased region" description="Low complexity" evidence="2">
    <location>
        <begin position="662"/>
        <end position="675"/>
    </location>
</feature>
<comment type="caution">
    <text evidence="4">The sequence shown here is derived from an EMBL/GenBank/DDBJ whole genome shotgun (WGS) entry which is preliminary data.</text>
</comment>
<dbReference type="EMBL" id="JACGCI010000102">
    <property type="protein sequence ID" value="KAF6745692.1"/>
    <property type="molecule type" value="Genomic_DNA"/>
</dbReference>
<sequence>MAFSQAQNFALKNATFVEAQGNYNNNMSMSWARMVKNINTTTNITTLASHHADSLELLHKARAIEATHTSKTAAYAPKCKPGTRIQVITDIMNWVTTGASGKDSEGTSTSVLWFQGPAGGGKTCVMREVVDQCQKGGLLAAAYFFSTRGVGLDKEDPFIATIVHQMTTSIPELKPGIMAAIASNPTIFSESLDCQLEKLVVEPLLGLPSGSGFRMVIAVDGFDECRNPKGRRNLLNIICALATLDPPRFRVVIASRPELDIRTAFSSQEFVSIAHSLRLQDYDGTNDVRVYLCDEFCRIRETHPAKSSIPESWPTEEILNILIEKSSGCYIYPFTVIKYVDNPRRSPIILLNVVLDLQKPTFDSTESPFAELDALYSHILHPQDNDLDLIKRILHCTMAIQEAKSTNFWQPLGGDIKLTPHFLDELLCTSPGTTDMALCDLHSILLMPSPSLSGIVDEMRFYHKSLEDYLFSSERSKDLYQPKDQTHLDLALQCIVHLHDWLKSPTPTPSAVGRYASSALIEHRKRLWDRDTMLSTVPSSDLYLALKYVLVYSVWDWLPSCRFSANWAYLIPWPDCCSDPRVDTHRSLSSGGQYRCGRLDEIDTFVQMKAQTSQGASIHSIVTEFDREVLQGILPTLAPRSPPAFTARRSGLAVSLRNSLESPPASSSASRFSPVRSPPAPSKGTSAPLDNKDGRRRSRLEGWKALLGLGRGPMQQKD</sequence>
<dbReference type="SUPFAM" id="SSF52540">
    <property type="entry name" value="P-loop containing nucleoside triphosphate hydrolases"/>
    <property type="match status" value="1"/>
</dbReference>
<dbReference type="AlphaFoldDB" id="A0A8H6HGE6"/>
<dbReference type="OrthoDB" id="4760524at2759"/>
<dbReference type="PANTHER" id="PTHR10039">
    <property type="entry name" value="AMELOGENIN"/>
    <property type="match status" value="1"/>
</dbReference>
<name>A0A8H6HGE6_9AGAR</name>
<accession>A0A8H6HGE6</accession>
<reference evidence="4 5" key="1">
    <citation type="submission" date="2020-07" db="EMBL/GenBank/DDBJ databases">
        <title>Comparative genomics of pyrophilous fungi reveals a link between fire events and developmental genes.</title>
        <authorList>
            <consortium name="DOE Joint Genome Institute"/>
            <person name="Steindorff A.S."/>
            <person name="Carver A."/>
            <person name="Calhoun S."/>
            <person name="Stillman K."/>
            <person name="Liu H."/>
            <person name="Lipzen A."/>
            <person name="Pangilinan J."/>
            <person name="Labutti K."/>
            <person name="Bruns T.D."/>
            <person name="Grigoriev I.V."/>
        </authorList>
    </citation>
    <scope>NUCLEOTIDE SEQUENCE [LARGE SCALE GENOMIC DNA]</scope>
    <source>
        <strain evidence="4 5">CBS 144469</strain>
    </source>
</reference>
<evidence type="ECO:0000313" key="4">
    <source>
        <dbReference type="EMBL" id="KAF6745692.1"/>
    </source>
</evidence>
<feature type="region of interest" description="Disordered" evidence="2">
    <location>
        <begin position="659"/>
        <end position="698"/>
    </location>
</feature>
<evidence type="ECO:0000313" key="5">
    <source>
        <dbReference type="Proteomes" id="UP000521943"/>
    </source>
</evidence>
<dbReference type="Gene3D" id="3.40.50.300">
    <property type="entry name" value="P-loop containing nucleotide triphosphate hydrolases"/>
    <property type="match status" value="1"/>
</dbReference>
<dbReference type="Proteomes" id="UP000521943">
    <property type="component" value="Unassembled WGS sequence"/>
</dbReference>
<dbReference type="InterPro" id="IPR056884">
    <property type="entry name" value="NPHP3-like_N"/>
</dbReference>
<feature type="domain" description="Nephrocystin 3-like N-terminal" evidence="3">
    <location>
        <begin position="94"/>
        <end position="256"/>
    </location>
</feature>
<gene>
    <name evidence="4" type="ORF">DFP72DRAFT_46064</name>
</gene>
<keyword evidence="1" id="KW-0677">Repeat</keyword>
<dbReference type="Pfam" id="PF24883">
    <property type="entry name" value="NPHP3_N"/>
    <property type="match status" value="1"/>
</dbReference>
<evidence type="ECO:0000256" key="1">
    <source>
        <dbReference type="ARBA" id="ARBA00022737"/>
    </source>
</evidence>
<evidence type="ECO:0000256" key="2">
    <source>
        <dbReference type="SAM" id="MobiDB-lite"/>
    </source>
</evidence>
<proteinExistence type="predicted"/>
<organism evidence="4 5">
    <name type="scientific">Ephemerocybe angulata</name>
    <dbReference type="NCBI Taxonomy" id="980116"/>
    <lineage>
        <taxon>Eukaryota</taxon>
        <taxon>Fungi</taxon>
        <taxon>Dikarya</taxon>
        <taxon>Basidiomycota</taxon>
        <taxon>Agaricomycotina</taxon>
        <taxon>Agaricomycetes</taxon>
        <taxon>Agaricomycetidae</taxon>
        <taxon>Agaricales</taxon>
        <taxon>Agaricineae</taxon>
        <taxon>Psathyrellaceae</taxon>
        <taxon>Ephemerocybe</taxon>
    </lineage>
</organism>
<dbReference type="InterPro" id="IPR027417">
    <property type="entry name" value="P-loop_NTPase"/>
</dbReference>